<proteinExistence type="predicted"/>
<organism evidence="1">
    <name type="scientific">Clostridium innocuum</name>
    <dbReference type="NCBI Taxonomy" id="1522"/>
    <lineage>
        <taxon>Bacteria</taxon>
        <taxon>Bacillati</taxon>
        <taxon>Bacillota</taxon>
        <taxon>Clostridia</taxon>
        <taxon>Eubacteriales</taxon>
        <taxon>Clostridiaceae</taxon>
        <taxon>Clostridium</taxon>
    </lineage>
</organism>
<dbReference type="AlphaFoldDB" id="A0A6N2TUI7"/>
<evidence type="ECO:0000313" key="1">
    <source>
        <dbReference type="EMBL" id="VYT09520.1"/>
    </source>
</evidence>
<gene>
    <name evidence="1" type="ORF">CILFYP12_01502</name>
</gene>
<reference evidence="1" key="1">
    <citation type="submission" date="2019-11" db="EMBL/GenBank/DDBJ databases">
        <authorList>
            <person name="Feng L."/>
        </authorList>
    </citation>
    <scope>NUCLEOTIDE SEQUENCE</scope>
    <source>
        <strain evidence="1">CinnocuumLFYP12</strain>
    </source>
</reference>
<accession>A0A6N2TUI7</accession>
<name>A0A6N2TUI7_CLOIN</name>
<sequence>MNIETIEFFCKVQTFLRHKYLKAIYYYDKKGIMISNVIKLRR</sequence>
<dbReference type="EMBL" id="CACRTE010000019">
    <property type="protein sequence ID" value="VYT09520.1"/>
    <property type="molecule type" value="Genomic_DNA"/>
</dbReference>
<protein>
    <submittedName>
        <fullName evidence="1">Uncharacterized protein</fullName>
    </submittedName>
</protein>